<dbReference type="InterPro" id="IPR037185">
    <property type="entry name" value="EmrE-like"/>
</dbReference>
<name>A0AAN9F0U2_CROPI</name>
<dbReference type="EMBL" id="JAYWIO010000004">
    <property type="protein sequence ID" value="KAK7267539.1"/>
    <property type="molecule type" value="Genomic_DNA"/>
</dbReference>
<feature type="transmembrane region" description="Helical" evidence="6">
    <location>
        <begin position="107"/>
        <end position="128"/>
    </location>
</feature>
<dbReference type="AlphaFoldDB" id="A0AAN9F0U2"/>
<dbReference type="InterPro" id="IPR000620">
    <property type="entry name" value="EamA_dom"/>
</dbReference>
<organism evidence="8 9">
    <name type="scientific">Crotalaria pallida</name>
    <name type="common">Smooth rattlebox</name>
    <name type="synonym">Crotalaria striata</name>
    <dbReference type="NCBI Taxonomy" id="3830"/>
    <lineage>
        <taxon>Eukaryota</taxon>
        <taxon>Viridiplantae</taxon>
        <taxon>Streptophyta</taxon>
        <taxon>Embryophyta</taxon>
        <taxon>Tracheophyta</taxon>
        <taxon>Spermatophyta</taxon>
        <taxon>Magnoliopsida</taxon>
        <taxon>eudicotyledons</taxon>
        <taxon>Gunneridae</taxon>
        <taxon>Pentapetalae</taxon>
        <taxon>rosids</taxon>
        <taxon>fabids</taxon>
        <taxon>Fabales</taxon>
        <taxon>Fabaceae</taxon>
        <taxon>Papilionoideae</taxon>
        <taxon>50 kb inversion clade</taxon>
        <taxon>genistoids sensu lato</taxon>
        <taxon>core genistoids</taxon>
        <taxon>Crotalarieae</taxon>
        <taxon>Crotalaria</taxon>
    </lineage>
</organism>
<evidence type="ECO:0000256" key="4">
    <source>
        <dbReference type="ARBA" id="ARBA00022989"/>
    </source>
</evidence>
<keyword evidence="3 6" id="KW-0812">Transmembrane</keyword>
<dbReference type="GO" id="GO:0022857">
    <property type="term" value="F:transmembrane transporter activity"/>
    <property type="evidence" value="ECO:0007669"/>
    <property type="project" value="InterPro"/>
</dbReference>
<comment type="subcellular location">
    <subcellularLocation>
        <location evidence="1 6">Membrane</location>
        <topology evidence="1 6">Multi-pass membrane protein</topology>
    </subcellularLocation>
</comment>
<dbReference type="Proteomes" id="UP001372338">
    <property type="component" value="Unassembled WGS sequence"/>
</dbReference>
<evidence type="ECO:0000259" key="7">
    <source>
        <dbReference type="Pfam" id="PF00892"/>
    </source>
</evidence>
<reference evidence="8 9" key="1">
    <citation type="submission" date="2024-01" db="EMBL/GenBank/DDBJ databases">
        <title>The genomes of 5 underutilized Papilionoideae crops provide insights into root nodulation and disease resistanc.</title>
        <authorList>
            <person name="Yuan L."/>
        </authorList>
    </citation>
    <scope>NUCLEOTIDE SEQUENCE [LARGE SCALE GENOMIC DNA]</scope>
    <source>
        <strain evidence="8">ZHUSHIDOU_FW_LH</strain>
        <tissue evidence="8">Leaf</tissue>
    </source>
</reference>
<feature type="transmembrane region" description="Helical" evidence="6">
    <location>
        <begin position="212"/>
        <end position="232"/>
    </location>
</feature>
<sequence>MENNKQIQSWFQRWEPFIAVVFLQCGYAGMDVLSKVALNKEMSCYVFAVPVIGEILYLLGLKYTTAAFVSAMGNTAPAITFFMASILRLEKIQIKSIRTHAKVIGTLVTLSGAMVITLMKGPILGLFGSHRGNNHNQHNDVTNIQHPIKGAVMITIAYICYSLFVILHAITLESYPAELSLTAWICLLGVVEGAAVALIMERGNLSVWCTTWDIKLLAVAYNGIVCSGLAFYLQGVMLKTRGPVFVTAFSPLTTVIAALVSSFFLGEQLYLAWVIGAIVIVLGLYLVVWGKSKDYDQPSQIIKEAISSAEQIQDEGMAKKEHINTQKVVTIGNSGEVGITTLNEQV</sequence>
<dbReference type="GO" id="GO:0016020">
    <property type="term" value="C:membrane"/>
    <property type="evidence" value="ECO:0007669"/>
    <property type="project" value="UniProtKB-SubCell"/>
</dbReference>
<dbReference type="PANTHER" id="PTHR31218">
    <property type="entry name" value="WAT1-RELATED PROTEIN"/>
    <property type="match status" value="1"/>
</dbReference>
<comment type="caution">
    <text evidence="8">The sequence shown here is derived from an EMBL/GenBank/DDBJ whole genome shotgun (WGS) entry which is preliminary data.</text>
</comment>
<dbReference type="Pfam" id="PF00892">
    <property type="entry name" value="EamA"/>
    <property type="match status" value="1"/>
</dbReference>
<feature type="transmembrane region" description="Helical" evidence="6">
    <location>
        <begin position="42"/>
        <end position="60"/>
    </location>
</feature>
<evidence type="ECO:0000256" key="3">
    <source>
        <dbReference type="ARBA" id="ARBA00022692"/>
    </source>
</evidence>
<evidence type="ECO:0000256" key="1">
    <source>
        <dbReference type="ARBA" id="ARBA00004141"/>
    </source>
</evidence>
<dbReference type="SUPFAM" id="SSF103481">
    <property type="entry name" value="Multidrug resistance efflux transporter EmrE"/>
    <property type="match status" value="1"/>
</dbReference>
<proteinExistence type="inferred from homology"/>
<feature type="transmembrane region" description="Helical" evidence="6">
    <location>
        <begin position="179"/>
        <end position="200"/>
    </location>
</feature>
<evidence type="ECO:0000256" key="5">
    <source>
        <dbReference type="ARBA" id="ARBA00023136"/>
    </source>
</evidence>
<accession>A0AAN9F0U2</accession>
<feature type="domain" description="EamA" evidence="7">
    <location>
        <begin position="149"/>
        <end position="288"/>
    </location>
</feature>
<keyword evidence="5 6" id="KW-0472">Membrane</keyword>
<comment type="similarity">
    <text evidence="2 6">Belongs to the drug/metabolite transporter (DMT) superfamily. Plant drug/metabolite exporter (P-DME) (TC 2.A.7.4) family.</text>
</comment>
<feature type="transmembrane region" description="Helical" evidence="6">
    <location>
        <begin position="66"/>
        <end position="87"/>
    </location>
</feature>
<evidence type="ECO:0000313" key="9">
    <source>
        <dbReference type="Proteomes" id="UP001372338"/>
    </source>
</evidence>
<keyword evidence="4 6" id="KW-1133">Transmembrane helix</keyword>
<keyword evidence="9" id="KW-1185">Reference proteome</keyword>
<gene>
    <name evidence="8" type="ORF">RIF29_20215</name>
</gene>
<dbReference type="InterPro" id="IPR030184">
    <property type="entry name" value="WAT1-related"/>
</dbReference>
<feature type="transmembrane region" description="Helical" evidence="6">
    <location>
        <begin position="244"/>
        <end position="264"/>
    </location>
</feature>
<feature type="transmembrane region" description="Helical" evidence="6">
    <location>
        <begin position="148"/>
        <end position="167"/>
    </location>
</feature>
<protein>
    <recommendedName>
        <fullName evidence="6">WAT1-related protein</fullName>
    </recommendedName>
</protein>
<evidence type="ECO:0000256" key="6">
    <source>
        <dbReference type="RuleBase" id="RU363077"/>
    </source>
</evidence>
<feature type="transmembrane region" description="Helical" evidence="6">
    <location>
        <begin position="270"/>
        <end position="289"/>
    </location>
</feature>
<evidence type="ECO:0000256" key="2">
    <source>
        <dbReference type="ARBA" id="ARBA00007635"/>
    </source>
</evidence>
<evidence type="ECO:0000313" key="8">
    <source>
        <dbReference type="EMBL" id="KAK7267539.1"/>
    </source>
</evidence>